<name>A0AAP0PCC1_9MAGN</name>
<evidence type="ECO:0000313" key="3">
    <source>
        <dbReference type="Proteomes" id="UP001417504"/>
    </source>
</evidence>
<reference evidence="2 3" key="1">
    <citation type="submission" date="2024-01" db="EMBL/GenBank/DDBJ databases">
        <title>Genome assemblies of Stephania.</title>
        <authorList>
            <person name="Yang L."/>
        </authorList>
    </citation>
    <scope>NUCLEOTIDE SEQUENCE [LARGE SCALE GENOMIC DNA]</scope>
    <source>
        <strain evidence="2">QJT</strain>
        <tissue evidence="2">Leaf</tissue>
    </source>
</reference>
<evidence type="ECO:0000313" key="2">
    <source>
        <dbReference type="EMBL" id="KAK9138922.1"/>
    </source>
</evidence>
<evidence type="ECO:0000256" key="1">
    <source>
        <dbReference type="SAM" id="MobiDB-lite"/>
    </source>
</evidence>
<proteinExistence type="predicted"/>
<dbReference type="EMBL" id="JBBNAE010000003">
    <property type="protein sequence ID" value="KAK9138922.1"/>
    <property type="molecule type" value="Genomic_DNA"/>
</dbReference>
<gene>
    <name evidence="2" type="ORF">Sjap_009516</name>
</gene>
<protein>
    <submittedName>
        <fullName evidence="2">Uncharacterized protein</fullName>
    </submittedName>
</protein>
<keyword evidence="3" id="KW-1185">Reference proteome</keyword>
<accession>A0AAP0PCC1</accession>
<comment type="caution">
    <text evidence="2">The sequence shown here is derived from an EMBL/GenBank/DDBJ whole genome shotgun (WGS) entry which is preliminary data.</text>
</comment>
<dbReference type="Proteomes" id="UP001417504">
    <property type="component" value="Unassembled WGS sequence"/>
</dbReference>
<sequence length="142" mass="15419">MVVEETSLEEVESDSSMVAVETFLGGGGECSSKVVEGTSRVEEETCIHKVAVGTSPVVEETCTRKEAEETSPVVAVIRNGKVVEVEVNIHHHRLILHCKIEPPPLVPQQVEAIDDPSRGRRCHSSSETTRKTQTLLGSENST</sequence>
<feature type="compositionally biased region" description="Polar residues" evidence="1">
    <location>
        <begin position="125"/>
        <end position="142"/>
    </location>
</feature>
<organism evidence="2 3">
    <name type="scientific">Stephania japonica</name>
    <dbReference type="NCBI Taxonomy" id="461633"/>
    <lineage>
        <taxon>Eukaryota</taxon>
        <taxon>Viridiplantae</taxon>
        <taxon>Streptophyta</taxon>
        <taxon>Embryophyta</taxon>
        <taxon>Tracheophyta</taxon>
        <taxon>Spermatophyta</taxon>
        <taxon>Magnoliopsida</taxon>
        <taxon>Ranunculales</taxon>
        <taxon>Menispermaceae</taxon>
        <taxon>Menispermoideae</taxon>
        <taxon>Cissampelideae</taxon>
        <taxon>Stephania</taxon>
    </lineage>
</organism>
<dbReference type="AlphaFoldDB" id="A0AAP0PCC1"/>
<feature type="region of interest" description="Disordered" evidence="1">
    <location>
        <begin position="111"/>
        <end position="142"/>
    </location>
</feature>